<reference evidence="4" key="1">
    <citation type="submission" date="2014-02" db="EMBL/GenBank/DDBJ databases">
        <title>The Genome Sequence of Trichophyton rubrum (morphotype fischeri) CBS 288.86.</title>
        <authorList>
            <consortium name="The Broad Institute Genomics Platform"/>
            <person name="Cuomo C.A."/>
            <person name="White T.C."/>
            <person name="Graser Y."/>
            <person name="Martinez-Rossi N."/>
            <person name="Heitman J."/>
            <person name="Young S.K."/>
            <person name="Zeng Q."/>
            <person name="Gargeya S."/>
            <person name="Abouelleil A."/>
            <person name="Alvarado L."/>
            <person name="Chapman S.B."/>
            <person name="Gainer-Dewar J."/>
            <person name="Goldberg J."/>
            <person name="Griggs A."/>
            <person name="Gujja S."/>
            <person name="Hansen M."/>
            <person name="Howarth C."/>
            <person name="Imamovic A."/>
            <person name="Larimer J."/>
            <person name="Martinez D."/>
            <person name="Murphy C."/>
            <person name="Pearson M.D."/>
            <person name="Persinoti G."/>
            <person name="Poon T."/>
            <person name="Priest M."/>
            <person name="Roberts A.D."/>
            <person name="Saif S."/>
            <person name="Shea T.D."/>
            <person name="Sykes S.N."/>
            <person name="Wortman J."/>
            <person name="Nusbaum C."/>
            <person name="Birren B."/>
        </authorList>
    </citation>
    <scope>NUCLEOTIDE SEQUENCE [LARGE SCALE GENOMIC DNA]</scope>
    <source>
        <strain evidence="4">CBS 288.86</strain>
    </source>
</reference>
<dbReference type="SUPFAM" id="SSF48403">
    <property type="entry name" value="Ankyrin repeat"/>
    <property type="match status" value="2"/>
</dbReference>
<organism evidence="4">
    <name type="scientific">Trichophyton rubrum CBS 288.86</name>
    <dbReference type="NCBI Taxonomy" id="1215330"/>
    <lineage>
        <taxon>Eukaryota</taxon>
        <taxon>Fungi</taxon>
        <taxon>Dikarya</taxon>
        <taxon>Ascomycota</taxon>
        <taxon>Pezizomycotina</taxon>
        <taxon>Eurotiomycetes</taxon>
        <taxon>Eurotiomycetidae</taxon>
        <taxon>Onygenales</taxon>
        <taxon>Arthrodermataceae</taxon>
        <taxon>Trichophyton</taxon>
    </lineage>
</organism>
<feature type="repeat" description="ANK" evidence="3">
    <location>
        <begin position="140"/>
        <end position="172"/>
    </location>
</feature>
<keyword evidence="2 3" id="KW-0040">ANK repeat</keyword>
<sequence length="523" mass="58169">MPPATIDSLPYEIISLVLSYVPVVEYNNIKLAGSRHLVRAIRGWASRIPYQKYVELLQQQDTGGCGLPSGTVRTALAITIDQGDEFIVRRYIHRYGGAKTRPVNRENRTFVSAFHIAAFHGSTAILRLLMDRRNIRCQRTGATALHMAAKGGSLEAIKLLIENGADINAIDFDEYTPLRLAWLADVQEDVMHYLEEQGGCRDATEVLKKYPSRKFADLVWSCTDEPAPIVNLGPDIIPYRDRRRKDVIRSFGRYLIAKRNEGSTPSQQYQSHLMATAVARQIDEVVGALIDDGFPVDSWINLTGQNLLHKAILHDNAALAELLAKNGVNPSHVALGLSPFHHAATLGHLRSLQGMIDAGFSANMTDHNGRTALHCARHGCENFVSILVDKNGADIEARDNAGQTPLHASVLEENETIFLDLLDRGADINARDNNQNTPLILACKQRAYIYFHELLRRGADITLFNADGRNAMEVSSTLSVLKDIMELAVDPQLRVKATTVRYIRQTKVDDADDEIPQHINDCE</sequence>
<accession>A0A022VXZ4</accession>
<gene>
    <name evidence="4" type="ORF">H103_05741</name>
</gene>
<dbReference type="Gene3D" id="1.25.40.20">
    <property type="entry name" value="Ankyrin repeat-containing domain"/>
    <property type="match status" value="2"/>
</dbReference>
<dbReference type="Proteomes" id="UP000023758">
    <property type="component" value="Unassembled WGS sequence"/>
</dbReference>
<dbReference type="PANTHER" id="PTHR24198">
    <property type="entry name" value="ANKYRIN REPEAT AND PROTEIN KINASE DOMAIN-CONTAINING PROTEIN"/>
    <property type="match status" value="1"/>
</dbReference>
<dbReference type="InterPro" id="IPR002110">
    <property type="entry name" value="Ankyrin_rpt"/>
</dbReference>
<dbReference type="PROSITE" id="PS50297">
    <property type="entry name" value="ANK_REP_REGION"/>
    <property type="match status" value="2"/>
</dbReference>
<evidence type="ECO:0000256" key="3">
    <source>
        <dbReference type="PROSITE-ProRule" id="PRU00023"/>
    </source>
</evidence>
<feature type="repeat" description="ANK" evidence="3">
    <location>
        <begin position="335"/>
        <end position="367"/>
    </location>
</feature>
<dbReference type="HOGENOM" id="CLU_039948_0_0_1"/>
<dbReference type="SMART" id="SM00248">
    <property type="entry name" value="ANK"/>
    <property type="match status" value="8"/>
</dbReference>
<dbReference type="EMBL" id="KK207876">
    <property type="protein sequence ID" value="EZF50926.1"/>
    <property type="molecule type" value="Genomic_DNA"/>
</dbReference>
<evidence type="ECO:0000313" key="4">
    <source>
        <dbReference type="EMBL" id="EZF50926.1"/>
    </source>
</evidence>
<dbReference type="AlphaFoldDB" id="A0A022VXZ4"/>
<dbReference type="PRINTS" id="PR01415">
    <property type="entry name" value="ANKYRIN"/>
</dbReference>
<dbReference type="PROSITE" id="PS50088">
    <property type="entry name" value="ANK_REPEAT"/>
    <property type="match status" value="3"/>
</dbReference>
<dbReference type="InterPro" id="IPR036770">
    <property type="entry name" value="Ankyrin_rpt-contain_sf"/>
</dbReference>
<dbReference type="OrthoDB" id="366390at2759"/>
<dbReference type="PANTHER" id="PTHR24198:SF165">
    <property type="entry name" value="ANKYRIN REPEAT-CONTAINING PROTEIN-RELATED"/>
    <property type="match status" value="1"/>
</dbReference>
<evidence type="ECO:0000256" key="1">
    <source>
        <dbReference type="ARBA" id="ARBA00022737"/>
    </source>
</evidence>
<proteinExistence type="predicted"/>
<dbReference type="Pfam" id="PF12796">
    <property type="entry name" value="Ank_2"/>
    <property type="match status" value="2"/>
</dbReference>
<name>A0A022VXZ4_TRIRU</name>
<protein>
    <submittedName>
        <fullName evidence="4">Uncharacterized protein</fullName>
    </submittedName>
</protein>
<evidence type="ECO:0000256" key="2">
    <source>
        <dbReference type="ARBA" id="ARBA00023043"/>
    </source>
</evidence>
<keyword evidence="1" id="KW-0677">Repeat</keyword>
<feature type="repeat" description="ANK" evidence="3">
    <location>
        <begin position="401"/>
        <end position="433"/>
    </location>
</feature>